<keyword evidence="2" id="KW-0804">Transcription</keyword>
<comment type="caution">
    <text evidence="3">Lacks conserved residue(s) required for the propagation of feature annotation.</text>
</comment>
<feature type="region of interest" description="Leucine repeat II (LRII)" evidence="3">
    <location>
        <begin position="294"/>
        <end position="326"/>
    </location>
</feature>
<evidence type="ECO:0000256" key="2">
    <source>
        <dbReference type="ARBA" id="ARBA00023163"/>
    </source>
</evidence>
<dbReference type="Pfam" id="PF03514">
    <property type="entry name" value="GRAS"/>
    <property type="match status" value="1"/>
</dbReference>
<comment type="similarity">
    <text evidence="3">Belongs to the GRAS family.</text>
</comment>
<evidence type="ECO:0000256" key="1">
    <source>
        <dbReference type="ARBA" id="ARBA00023015"/>
    </source>
</evidence>
<evidence type="ECO:0000256" key="4">
    <source>
        <dbReference type="SAM" id="MobiDB-lite"/>
    </source>
</evidence>
<dbReference type="InterPro" id="IPR005202">
    <property type="entry name" value="TF_GRAS"/>
</dbReference>
<feature type="region of interest" description="Disordered" evidence="4">
    <location>
        <begin position="1"/>
        <end position="23"/>
    </location>
</feature>
<reference evidence="5" key="1">
    <citation type="submission" date="2020-07" db="EMBL/GenBank/DDBJ databases">
        <authorList>
            <person name="Lin J."/>
        </authorList>
    </citation>
    <scope>NUCLEOTIDE SEQUENCE</scope>
</reference>
<protein>
    <submittedName>
        <fullName evidence="5">Uncharacterized protein</fullName>
    </submittedName>
</protein>
<sequence>MSPNFDLESGLIDPTTIPPLSPPIPVDLEPVDGSEIFPDGALSYINQLLMEEDFEDKFERYPDYPALLAAAEKPFLEILGEEKHFPESDNHSSSTSSGSGSGSGNHPVEFLPGDFKSVIDFEANGFSLAQEVDEKTFSLVEKEEYRDRRGHKKTHIDDLDLEEERSNKQAAVDGLEGMGNRKGQRKKQPKGDGDAVDLQTLLIHCAQAVAADNRQSVTELLKQIRQHSSPMEMQTRASKDARVVHIIDYGIFYGFQWPILIQKLSDRPGGPPRIRITGIDLPQTGFRPTERIEDTGRRLADYARRFNVPFEFHAIAANWETIRVEDVRIEKDELLVVYCLYRLRNLMDESVVADSPRDRVLRTIRKMNPDVFIHGVVNGTHSGPFFVTRFREALSISIQYLICLKLPFHERTHTGCLSRV</sequence>
<organism evidence="5">
    <name type="scientific">Ananas comosus var. bracteatus</name>
    <name type="common">red pineapple</name>
    <dbReference type="NCBI Taxonomy" id="296719"/>
    <lineage>
        <taxon>Eukaryota</taxon>
        <taxon>Viridiplantae</taxon>
        <taxon>Streptophyta</taxon>
        <taxon>Embryophyta</taxon>
        <taxon>Tracheophyta</taxon>
        <taxon>Spermatophyta</taxon>
        <taxon>Magnoliopsida</taxon>
        <taxon>Liliopsida</taxon>
        <taxon>Poales</taxon>
        <taxon>Bromeliaceae</taxon>
        <taxon>Bromelioideae</taxon>
        <taxon>Ananas</taxon>
    </lineage>
</organism>
<dbReference type="AlphaFoldDB" id="A0A6V7NUJ5"/>
<accession>A0A6V7NUJ5</accession>
<dbReference type="PANTHER" id="PTHR31636">
    <property type="entry name" value="OSJNBA0084A10.13 PROTEIN-RELATED"/>
    <property type="match status" value="1"/>
</dbReference>
<dbReference type="EMBL" id="LR862142">
    <property type="protein sequence ID" value="CAD1822098.1"/>
    <property type="molecule type" value="Genomic_DNA"/>
</dbReference>
<evidence type="ECO:0000256" key="3">
    <source>
        <dbReference type="PROSITE-ProRule" id="PRU01191"/>
    </source>
</evidence>
<gene>
    <name evidence="5" type="ORF">CB5_LOCUS5309</name>
</gene>
<name>A0A6V7NUJ5_ANACO</name>
<feature type="region of interest" description="Disordered" evidence="4">
    <location>
        <begin position="157"/>
        <end position="193"/>
    </location>
</feature>
<feature type="region of interest" description="Disordered" evidence="4">
    <location>
        <begin position="85"/>
        <end position="109"/>
    </location>
</feature>
<dbReference type="PROSITE" id="PS50985">
    <property type="entry name" value="GRAS"/>
    <property type="match status" value="1"/>
</dbReference>
<evidence type="ECO:0000313" key="5">
    <source>
        <dbReference type="EMBL" id="CAD1822098.1"/>
    </source>
</evidence>
<proteinExistence type="inferred from homology"/>
<keyword evidence="1" id="KW-0805">Transcription regulation</keyword>